<accession>A0A414KKD6</accession>
<dbReference type="InterPro" id="IPR027924">
    <property type="entry name" value="XkdF"/>
</dbReference>
<dbReference type="EMBL" id="QSJW01000004">
    <property type="protein sequence ID" value="RHE13232.1"/>
    <property type="molecule type" value="Genomic_DNA"/>
</dbReference>
<protein>
    <recommendedName>
        <fullName evidence="1">Phage-like element PBSX protein XkdF domain-containing protein</fullName>
    </recommendedName>
</protein>
<dbReference type="EMBL" id="QSKO01000003">
    <property type="protein sequence ID" value="RHE77355.1"/>
    <property type="molecule type" value="Genomic_DNA"/>
</dbReference>
<feature type="domain" description="Phage-like element PBSX protein XkdF" evidence="1">
    <location>
        <begin position="52"/>
        <end position="149"/>
    </location>
</feature>
<evidence type="ECO:0000313" key="3">
    <source>
        <dbReference type="EMBL" id="RHE77355.1"/>
    </source>
</evidence>
<dbReference type="Pfam" id="PF14550">
    <property type="entry name" value="Peptidase_S78_2"/>
    <property type="match status" value="1"/>
</dbReference>
<gene>
    <name evidence="3" type="ORF">DW723_02960</name>
    <name evidence="2" type="ORF">DW767_07730</name>
</gene>
<dbReference type="Proteomes" id="UP000283928">
    <property type="component" value="Unassembled WGS sequence"/>
</dbReference>
<organism evidence="3 4">
    <name type="scientific">Blautia obeum</name>
    <dbReference type="NCBI Taxonomy" id="40520"/>
    <lineage>
        <taxon>Bacteria</taxon>
        <taxon>Bacillati</taxon>
        <taxon>Bacillota</taxon>
        <taxon>Clostridia</taxon>
        <taxon>Lachnospirales</taxon>
        <taxon>Lachnospiraceae</taxon>
        <taxon>Blautia</taxon>
    </lineage>
</organism>
<comment type="caution">
    <text evidence="3">The sequence shown here is derived from an EMBL/GenBank/DDBJ whole genome shotgun (WGS) entry which is preliminary data.</text>
</comment>
<reference evidence="4 5" key="1">
    <citation type="submission" date="2018-08" db="EMBL/GenBank/DDBJ databases">
        <title>A genome reference for cultivated species of the human gut microbiota.</title>
        <authorList>
            <person name="Zou Y."/>
            <person name="Xue W."/>
            <person name="Luo G."/>
        </authorList>
    </citation>
    <scope>NUCLEOTIDE SEQUENCE [LARGE SCALE GENOMIC DNA]</scope>
    <source>
        <strain evidence="3 4">AM27-32LB</strain>
        <strain evidence="2 5">AM29-25AC</strain>
    </source>
</reference>
<dbReference type="RefSeq" id="WP_117628324.1">
    <property type="nucleotide sequence ID" value="NZ_JAQEBC010000016.1"/>
</dbReference>
<name>A0A414KKD6_9FIRM</name>
<proteinExistence type="predicted"/>
<dbReference type="Proteomes" id="UP000284644">
    <property type="component" value="Unassembled WGS sequence"/>
</dbReference>
<sequence>MKTFNEIMKIRDEPDNKPEVTKRKFQVKKTNNEKMQAFGWASVAIAENGETLEDWQGDIIEPDELESAAYKFVDLYREGGEMHERGGVAYLIESVVFTEEKMAAMGIPEGTLPVGWWIGFQVTDADVWEKVKDGTYSMFSIEGKAERVEVNNE</sequence>
<evidence type="ECO:0000313" key="4">
    <source>
        <dbReference type="Proteomes" id="UP000283928"/>
    </source>
</evidence>
<evidence type="ECO:0000259" key="1">
    <source>
        <dbReference type="Pfam" id="PF14550"/>
    </source>
</evidence>
<evidence type="ECO:0000313" key="5">
    <source>
        <dbReference type="Proteomes" id="UP000284644"/>
    </source>
</evidence>
<evidence type="ECO:0000313" key="2">
    <source>
        <dbReference type="EMBL" id="RHE13232.1"/>
    </source>
</evidence>
<dbReference type="AlphaFoldDB" id="A0A414KKD6"/>